<dbReference type="EMBL" id="CP039924">
    <property type="protein sequence ID" value="QCL97927.1"/>
    <property type="molecule type" value="Genomic_DNA"/>
</dbReference>
<gene>
    <name evidence="7" type="ORF">CFBP7129_27555</name>
</gene>
<dbReference type="PIRSF" id="PIRSF002741">
    <property type="entry name" value="MppA"/>
    <property type="match status" value="1"/>
</dbReference>
<evidence type="ECO:0000313" key="7">
    <source>
        <dbReference type="EMBL" id="QCL97927.1"/>
    </source>
</evidence>
<dbReference type="GO" id="GO:0030288">
    <property type="term" value="C:outer membrane-bounded periplasmic space"/>
    <property type="evidence" value="ECO:0007669"/>
    <property type="project" value="UniProtKB-ARBA"/>
</dbReference>
<evidence type="ECO:0000256" key="3">
    <source>
        <dbReference type="ARBA" id="ARBA00022448"/>
    </source>
</evidence>
<evidence type="ECO:0000259" key="6">
    <source>
        <dbReference type="Pfam" id="PF00496"/>
    </source>
</evidence>
<sequence length="534" mass="57699">MINFANAFRPIAITAALLSLTVLTAPVIPASAQAQSDLRIATSYKLMTLDPHYANLNENTSLLSNIYERLVYQDEKLALKPGLAVSWSMISDTRWEFKLRDGVRFHDGSPFTAGDVVYSIERIRNFLQSPSGGYRSYVTGIKSVTMSDPLTVTFETEGSVPNFPLLMSSVFVTHKPVEGFQTTEELNSGKASNGTGPYKFESWSSGETLRLTRNDDYWGGRPAWPTVTFRVMESPAARVAALSSGDVDVADSIPARDVKSLKQRGANIASISAARINFLQFDVEKEKVSGVTDKSGAPIPNPFRDVRVRQALALATDRSVIAEKILSGYGTAASQVFPEGLPGTSPNLKAQAPDYDAARAMLAKAGYPDGFNVVLAGPAGRYPGDSDSLQAVAQSWARIGVSVQPQASPFSVFNTKRAAGEYAAWYGGTSGESVDVILQALLASPDKERGTGALNFGHYRNPSFDALLAKAEAIEEGKERNAALAEATELAMKDQPIIPLYHFHHIVGYGPKVGSYVMHPRGWTTAMQTIAVTE</sequence>
<dbReference type="SUPFAM" id="SSF53850">
    <property type="entry name" value="Periplasmic binding protein-like II"/>
    <property type="match status" value="1"/>
</dbReference>
<dbReference type="Gene3D" id="3.10.105.10">
    <property type="entry name" value="Dipeptide-binding Protein, Domain 3"/>
    <property type="match status" value="1"/>
</dbReference>
<proteinExistence type="inferred from homology"/>
<evidence type="ECO:0000313" key="8">
    <source>
        <dbReference type="Proteomes" id="UP000298649"/>
    </source>
</evidence>
<evidence type="ECO:0000256" key="4">
    <source>
        <dbReference type="ARBA" id="ARBA00022729"/>
    </source>
</evidence>
<geneLocation type="plasmid" evidence="8">
    <name>patcfbp7129a</name>
</geneLocation>
<dbReference type="GO" id="GO:0015833">
    <property type="term" value="P:peptide transport"/>
    <property type="evidence" value="ECO:0007669"/>
    <property type="project" value="TreeGrafter"/>
</dbReference>
<dbReference type="PANTHER" id="PTHR30290:SF9">
    <property type="entry name" value="OLIGOPEPTIDE-BINDING PROTEIN APPA"/>
    <property type="match status" value="1"/>
</dbReference>
<dbReference type="CDD" id="cd08498">
    <property type="entry name" value="PBP2_NikA_DppA_OppA_like_2"/>
    <property type="match status" value="1"/>
</dbReference>
<dbReference type="GO" id="GO:0043190">
    <property type="term" value="C:ATP-binding cassette (ABC) transporter complex"/>
    <property type="evidence" value="ECO:0007669"/>
    <property type="project" value="InterPro"/>
</dbReference>
<dbReference type="GO" id="GO:1904680">
    <property type="term" value="F:peptide transmembrane transporter activity"/>
    <property type="evidence" value="ECO:0007669"/>
    <property type="project" value="TreeGrafter"/>
</dbReference>
<feature type="domain" description="Solute-binding protein family 5" evidence="6">
    <location>
        <begin position="79"/>
        <end position="435"/>
    </location>
</feature>
<dbReference type="InterPro" id="IPR039424">
    <property type="entry name" value="SBP_5"/>
</dbReference>
<dbReference type="InterPro" id="IPR030678">
    <property type="entry name" value="Peptide/Ni-bd"/>
</dbReference>
<dbReference type="Proteomes" id="UP000298649">
    <property type="component" value="Plasmid pAtCFBP7129a"/>
</dbReference>
<evidence type="ECO:0000256" key="1">
    <source>
        <dbReference type="ARBA" id="ARBA00004418"/>
    </source>
</evidence>
<accession>A0A4D7YQE2</accession>
<dbReference type="Pfam" id="PF00496">
    <property type="entry name" value="SBP_bac_5"/>
    <property type="match status" value="1"/>
</dbReference>
<keyword evidence="4 5" id="KW-0732">Signal</keyword>
<keyword evidence="3" id="KW-0813">Transport</keyword>
<comment type="similarity">
    <text evidence="2">Belongs to the bacterial solute-binding protein 5 family.</text>
</comment>
<organism evidence="7 8">
    <name type="scientific">Agrobacterium tumefaciens</name>
    <dbReference type="NCBI Taxonomy" id="358"/>
    <lineage>
        <taxon>Bacteria</taxon>
        <taxon>Pseudomonadati</taxon>
        <taxon>Pseudomonadota</taxon>
        <taxon>Alphaproteobacteria</taxon>
        <taxon>Hyphomicrobiales</taxon>
        <taxon>Rhizobiaceae</taxon>
        <taxon>Rhizobium/Agrobacterium group</taxon>
        <taxon>Agrobacterium</taxon>
        <taxon>Agrobacterium tumefaciens complex</taxon>
    </lineage>
</organism>
<dbReference type="InterPro" id="IPR000914">
    <property type="entry name" value="SBP_5_dom"/>
</dbReference>
<evidence type="ECO:0000256" key="2">
    <source>
        <dbReference type="ARBA" id="ARBA00005695"/>
    </source>
</evidence>
<name>A0A4D7YQE2_AGRTU</name>
<evidence type="ECO:0000256" key="5">
    <source>
        <dbReference type="SAM" id="SignalP"/>
    </source>
</evidence>
<comment type="subcellular location">
    <subcellularLocation>
        <location evidence="1">Periplasm</location>
    </subcellularLocation>
</comment>
<dbReference type="PANTHER" id="PTHR30290">
    <property type="entry name" value="PERIPLASMIC BINDING COMPONENT OF ABC TRANSPORTER"/>
    <property type="match status" value="1"/>
</dbReference>
<feature type="signal peptide" evidence="5">
    <location>
        <begin position="1"/>
        <end position="24"/>
    </location>
</feature>
<feature type="chain" id="PRO_5020516169" evidence="5">
    <location>
        <begin position="25"/>
        <end position="534"/>
    </location>
</feature>
<dbReference type="Gene3D" id="3.40.190.10">
    <property type="entry name" value="Periplasmic binding protein-like II"/>
    <property type="match status" value="1"/>
</dbReference>
<reference evidence="7 8" key="1">
    <citation type="submission" date="2019-04" db="EMBL/GenBank/DDBJ databases">
        <title>Complete genome sequence of Agrobacterium tumefaciens CFBP7129.</title>
        <authorList>
            <person name="Haryono M."/>
            <person name="Lin Y.-C."/>
            <person name="Lai E.-M."/>
            <person name="Kuo C.-H."/>
        </authorList>
    </citation>
    <scope>NUCLEOTIDE SEQUENCE [LARGE SCALE GENOMIC DNA]</scope>
    <source>
        <strain evidence="7 8">CFBP7129</strain>
        <plasmid evidence="8">patcfbp7129a</plasmid>
    </source>
</reference>
<protein>
    <submittedName>
        <fullName evidence="7">ABC transporter substrate-binding protein</fullName>
    </submittedName>
</protein>
<keyword evidence="7" id="KW-0614">Plasmid</keyword>
<dbReference type="AlphaFoldDB" id="A0A4D7YQE2"/>
<dbReference type="Gene3D" id="3.90.76.10">
    <property type="entry name" value="Dipeptide-binding Protein, Domain 1"/>
    <property type="match status" value="1"/>
</dbReference>